<dbReference type="Pfam" id="PF02770">
    <property type="entry name" value="Acyl-CoA_dh_M"/>
    <property type="match status" value="1"/>
</dbReference>
<dbReference type="InterPro" id="IPR052161">
    <property type="entry name" value="Mycobact_Acyl-CoA_DH"/>
</dbReference>
<organism evidence="9 10">
    <name type="scientific">Mycobacterium innocens</name>
    <dbReference type="NCBI Taxonomy" id="2341083"/>
    <lineage>
        <taxon>Bacteria</taxon>
        <taxon>Bacillati</taxon>
        <taxon>Actinomycetota</taxon>
        <taxon>Actinomycetes</taxon>
        <taxon>Mycobacteriales</taxon>
        <taxon>Mycobacteriaceae</taxon>
        <taxon>Mycobacterium</taxon>
    </lineage>
</organism>
<dbReference type="SUPFAM" id="SSF56645">
    <property type="entry name" value="Acyl-CoA dehydrogenase NM domain-like"/>
    <property type="match status" value="1"/>
</dbReference>
<dbReference type="SUPFAM" id="SSF47203">
    <property type="entry name" value="Acyl-CoA dehydrogenase C-terminal domain-like"/>
    <property type="match status" value="1"/>
</dbReference>
<dbReference type="InterPro" id="IPR009075">
    <property type="entry name" value="AcylCo_DH/oxidase_C"/>
</dbReference>
<dbReference type="Gene3D" id="1.20.140.10">
    <property type="entry name" value="Butyryl-CoA Dehydrogenase, subunit A, domain 3"/>
    <property type="match status" value="1"/>
</dbReference>
<keyword evidence="5 6" id="KW-0560">Oxidoreductase</keyword>
<dbReference type="InterPro" id="IPR046373">
    <property type="entry name" value="Acyl-CoA_Oxase/DH_mid-dom_sf"/>
</dbReference>
<evidence type="ECO:0000313" key="9">
    <source>
        <dbReference type="EMBL" id="VBA46328.1"/>
    </source>
</evidence>
<dbReference type="PANTHER" id="PTHR43292:SF4">
    <property type="entry name" value="ACYL-COA DEHYDROGENASE FADE34"/>
    <property type="match status" value="1"/>
</dbReference>
<dbReference type="EMBL" id="UPHQ01000313">
    <property type="protein sequence ID" value="VBA46328.1"/>
    <property type="molecule type" value="Genomic_DNA"/>
</dbReference>
<evidence type="ECO:0000256" key="4">
    <source>
        <dbReference type="ARBA" id="ARBA00022827"/>
    </source>
</evidence>
<proteinExistence type="inferred from homology"/>
<feature type="domain" description="Acyl-CoA dehydrogenase/oxidase C-terminal" evidence="7">
    <location>
        <begin position="235"/>
        <end position="378"/>
    </location>
</feature>
<comment type="similarity">
    <text evidence="2 6">Belongs to the acyl-CoA dehydrogenase family.</text>
</comment>
<keyword evidence="4 6" id="KW-0274">FAD</keyword>
<dbReference type="RefSeq" id="WP_244232590.1">
    <property type="nucleotide sequence ID" value="NZ_UPHQ01000313.1"/>
</dbReference>
<dbReference type="EC" id="1.3.99.-" evidence="9"/>
<dbReference type="InterPro" id="IPR009100">
    <property type="entry name" value="AcylCoA_DH/oxidase_NM_dom_sf"/>
</dbReference>
<evidence type="ECO:0000256" key="2">
    <source>
        <dbReference type="ARBA" id="ARBA00009347"/>
    </source>
</evidence>
<protein>
    <submittedName>
        <fullName evidence="9">Acyl-CoA dehydrogenase FadE29</fullName>
        <ecNumber evidence="9">1.3.99.-</ecNumber>
    </submittedName>
</protein>
<dbReference type="InterPro" id="IPR036250">
    <property type="entry name" value="AcylCo_DH-like_C"/>
</dbReference>
<reference evidence="9 10" key="1">
    <citation type="submission" date="2018-09" db="EMBL/GenBank/DDBJ databases">
        <authorList>
            <person name="Tagini F."/>
        </authorList>
    </citation>
    <scope>NUCLEOTIDE SEQUENCE [LARGE SCALE GENOMIC DNA]</scope>
    <source>
        <strain evidence="9 10">MK13</strain>
    </source>
</reference>
<feature type="domain" description="Acyl-CoA oxidase/dehydrogenase middle" evidence="8">
    <location>
        <begin position="128"/>
        <end position="208"/>
    </location>
</feature>
<dbReference type="InterPro" id="IPR037069">
    <property type="entry name" value="AcylCoA_DH/ox_N_sf"/>
</dbReference>
<evidence type="ECO:0000256" key="3">
    <source>
        <dbReference type="ARBA" id="ARBA00022630"/>
    </source>
</evidence>
<dbReference type="GO" id="GO:0005886">
    <property type="term" value="C:plasma membrane"/>
    <property type="evidence" value="ECO:0007669"/>
    <property type="project" value="TreeGrafter"/>
</dbReference>
<dbReference type="AlphaFoldDB" id="A0A498QPE1"/>
<dbReference type="Gene3D" id="1.10.540.10">
    <property type="entry name" value="Acyl-CoA dehydrogenase/oxidase, N-terminal domain"/>
    <property type="match status" value="1"/>
</dbReference>
<dbReference type="GO" id="GO:0050660">
    <property type="term" value="F:flavin adenine dinucleotide binding"/>
    <property type="evidence" value="ECO:0007669"/>
    <property type="project" value="InterPro"/>
</dbReference>
<dbReference type="PANTHER" id="PTHR43292">
    <property type="entry name" value="ACYL-COA DEHYDROGENASE"/>
    <property type="match status" value="1"/>
</dbReference>
<gene>
    <name evidence="9" type="ORF">LAUMK13_05651</name>
</gene>
<dbReference type="Gene3D" id="2.40.110.10">
    <property type="entry name" value="Butyryl-CoA Dehydrogenase, subunit A, domain 2"/>
    <property type="match status" value="1"/>
</dbReference>
<accession>A0A498QPE1</accession>
<keyword evidence="3 6" id="KW-0285">Flavoprotein</keyword>
<evidence type="ECO:0000256" key="6">
    <source>
        <dbReference type="RuleBase" id="RU362125"/>
    </source>
</evidence>
<dbReference type="Proteomes" id="UP000267289">
    <property type="component" value="Unassembled WGS sequence"/>
</dbReference>
<evidence type="ECO:0000256" key="1">
    <source>
        <dbReference type="ARBA" id="ARBA00001974"/>
    </source>
</evidence>
<dbReference type="InterPro" id="IPR006091">
    <property type="entry name" value="Acyl-CoA_Oxase/DH_mid-dom"/>
</dbReference>
<dbReference type="GO" id="GO:0016627">
    <property type="term" value="F:oxidoreductase activity, acting on the CH-CH group of donors"/>
    <property type="evidence" value="ECO:0007669"/>
    <property type="project" value="InterPro"/>
</dbReference>
<evidence type="ECO:0000259" key="8">
    <source>
        <dbReference type="Pfam" id="PF02770"/>
    </source>
</evidence>
<comment type="cofactor">
    <cofactor evidence="1 6">
        <name>FAD</name>
        <dbReference type="ChEBI" id="CHEBI:57692"/>
    </cofactor>
</comment>
<evidence type="ECO:0000256" key="5">
    <source>
        <dbReference type="ARBA" id="ARBA00023002"/>
    </source>
</evidence>
<dbReference type="Pfam" id="PF00441">
    <property type="entry name" value="Acyl-CoA_dh_1"/>
    <property type="match status" value="1"/>
</dbReference>
<name>A0A498QPE1_9MYCO</name>
<evidence type="ECO:0000259" key="7">
    <source>
        <dbReference type="Pfam" id="PF00441"/>
    </source>
</evidence>
<evidence type="ECO:0000313" key="10">
    <source>
        <dbReference type="Proteomes" id="UP000267289"/>
    </source>
</evidence>
<keyword evidence="10" id="KW-1185">Reference proteome</keyword>
<sequence length="385" mass="42171">MKFRLDESEAKLRDELRTHIDEFSAADMAAMRTEMTALESDRQAPASFNPWLVRQGVIGLGWPAPLGRPSSQTERFVAHEELDSAGLPTYGLEQAEAVGWMLATFGPENLAAEHIPHILDASWSYAGGYSEPEAGSDMLALRTKATRTSDGDYIVTGQKMWTSGAHIADWIYTLVRTEPDSTRHRGLSLLMIDAHAPSVTIQPVRVMGGWRVNACFFDAVKVPARAVIGEAGQAWTMMSQALDMERSMSFGGREARLLLARYLDRIGRHGIELDDATYCDIGEFIVELQAERLLGQQVVALGERGQSASGEASMSKLHGPAIAQRVAQWLVDALGPDSYTLDSADLLAEDAEQFLRASTVLSIIGGTSEIQRNIIAQRWLGLPRG</sequence>